<reference evidence="3 4" key="1">
    <citation type="journal article" date="2018" name="Nat. Ecol. Evol.">
        <title>Pezizomycetes genomes reveal the molecular basis of ectomycorrhizal truffle lifestyle.</title>
        <authorList>
            <person name="Murat C."/>
            <person name="Payen T."/>
            <person name="Noel B."/>
            <person name="Kuo A."/>
            <person name="Morin E."/>
            <person name="Chen J."/>
            <person name="Kohler A."/>
            <person name="Krizsan K."/>
            <person name="Balestrini R."/>
            <person name="Da Silva C."/>
            <person name="Montanini B."/>
            <person name="Hainaut M."/>
            <person name="Levati E."/>
            <person name="Barry K.W."/>
            <person name="Belfiori B."/>
            <person name="Cichocki N."/>
            <person name="Clum A."/>
            <person name="Dockter R.B."/>
            <person name="Fauchery L."/>
            <person name="Guy J."/>
            <person name="Iotti M."/>
            <person name="Le Tacon F."/>
            <person name="Lindquist E.A."/>
            <person name="Lipzen A."/>
            <person name="Malagnac F."/>
            <person name="Mello A."/>
            <person name="Molinier V."/>
            <person name="Miyauchi S."/>
            <person name="Poulain J."/>
            <person name="Riccioni C."/>
            <person name="Rubini A."/>
            <person name="Sitrit Y."/>
            <person name="Splivallo R."/>
            <person name="Traeger S."/>
            <person name="Wang M."/>
            <person name="Zifcakova L."/>
            <person name="Wipf D."/>
            <person name="Zambonelli A."/>
            <person name="Paolocci F."/>
            <person name="Nowrousian M."/>
            <person name="Ottonello S."/>
            <person name="Baldrian P."/>
            <person name="Spatafora J.W."/>
            <person name="Henrissat B."/>
            <person name="Nagy L.G."/>
            <person name="Aury J.M."/>
            <person name="Wincker P."/>
            <person name="Grigoriev I.V."/>
            <person name="Bonfante P."/>
            <person name="Martin F.M."/>
        </authorList>
    </citation>
    <scope>NUCLEOTIDE SEQUENCE [LARGE SCALE GENOMIC DNA]</scope>
    <source>
        <strain evidence="3 4">120613-1</strain>
    </source>
</reference>
<dbReference type="EMBL" id="ML120406">
    <property type="protein sequence ID" value="RPA97297.1"/>
    <property type="molecule type" value="Genomic_DNA"/>
</dbReference>
<protein>
    <submittedName>
        <fullName evidence="3">Uncharacterized protein</fullName>
    </submittedName>
</protein>
<keyword evidence="2" id="KW-0812">Transmembrane</keyword>
<evidence type="ECO:0000313" key="4">
    <source>
        <dbReference type="Proteomes" id="UP000276215"/>
    </source>
</evidence>
<feature type="transmembrane region" description="Helical" evidence="2">
    <location>
        <begin position="137"/>
        <end position="158"/>
    </location>
</feature>
<feature type="compositionally biased region" description="Basic and acidic residues" evidence="1">
    <location>
        <begin position="188"/>
        <end position="198"/>
    </location>
</feature>
<dbReference type="Proteomes" id="UP000276215">
    <property type="component" value="Unassembled WGS sequence"/>
</dbReference>
<evidence type="ECO:0000313" key="3">
    <source>
        <dbReference type="EMBL" id="RPA97297.1"/>
    </source>
</evidence>
<keyword evidence="2" id="KW-1133">Transmembrane helix</keyword>
<evidence type="ECO:0000256" key="1">
    <source>
        <dbReference type="SAM" id="MobiDB-lite"/>
    </source>
</evidence>
<organism evidence="3 4">
    <name type="scientific">Choiromyces venosus 120613-1</name>
    <dbReference type="NCBI Taxonomy" id="1336337"/>
    <lineage>
        <taxon>Eukaryota</taxon>
        <taxon>Fungi</taxon>
        <taxon>Dikarya</taxon>
        <taxon>Ascomycota</taxon>
        <taxon>Pezizomycotina</taxon>
        <taxon>Pezizomycetes</taxon>
        <taxon>Pezizales</taxon>
        <taxon>Tuberaceae</taxon>
        <taxon>Choiromyces</taxon>
    </lineage>
</organism>
<name>A0A3N4JJ56_9PEZI</name>
<proteinExistence type="predicted"/>
<keyword evidence="2" id="KW-0472">Membrane</keyword>
<keyword evidence="4" id="KW-1185">Reference proteome</keyword>
<evidence type="ECO:0000256" key="2">
    <source>
        <dbReference type="SAM" id="Phobius"/>
    </source>
</evidence>
<feature type="compositionally biased region" description="Polar residues" evidence="1">
    <location>
        <begin position="9"/>
        <end position="19"/>
    </location>
</feature>
<dbReference type="AlphaFoldDB" id="A0A3N4JJ56"/>
<accession>A0A3N4JJ56</accession>
<sequence length="198" mass="22591">MEQHKPDSSIFTHSPMTSSTHRHSAPLTHSSLAGEREREEGGGEGGAYLLQKVHFLIMVPFFFFFSFHFHLKSSLAGKSLNTTGCYHHHHHHGALEFFFFFSLRVLTIQCSELGPRENRSERIWIGGEKKKKGHRSLITVSGPVGFDMNFFFFFFSFFSENVQSDKSDVEQGFFFKEKTVPPPPSPRSGDDTVSRSRV</sequence>
<feature type="transmembrane region" description="Helical" evidence="2">
    <location>
        <begin position="53"/>
        <end position="71"/>
    </location>
</feature>
<gene>
    <name evidence="3" type="ORF">L873DRAFT_1147118</name>
</gene>
<feature type="region of interest" description="Disordered" evidence="1">
    <location>
        <begin position="1"/>
        <end position="43"/>
    </location>
</feature>
<feature type="region of interest" description="Disordered" evidence="1">
    <location>
        <begin position="176"/>
        <end position="198"/>
    </location>
</feature>